<evidence type="ECO:0000256" key="6">
    <source>
        <dbReference type="ARBA" id="ARBA00023065"/>
    </source>
</evidence>
<accession>A0A3A4AWH0</accession>
<evidence type="ECO:0000256" key="3">
    <source>
        <dbReference type="ARBA" id="ARBA00022475"/>
    </source>
</evidence>
<comment type="subunit">
    <text evidence="9">Homopentamer.</text>
</comment>
<keyword evidence="8 9" id="KW-0407">Ion channel</keyword>
<dbReference type="EMBL" id="QZEY01000003">
    <property type="protein sequence ID" value="RJL33223.1"/>
    <property type="molecule type" value="Genomic_DNA"/>
</dbReference>
<dbReference type="OrthoDB" id="9810350at2"/>
<feature type="transmembrane region" description="Helical" evidence="9">
    <location>
        <begin position="68"/>
        <end position="87"/>
    </location>
</feature>
<dbReference type="PANTHER" id="PTHR30266">
    <property type="entry name" value="MECHANOSENSITIVE CHANNEL MSCL"/>
    <property type="match status" value="1"/>
</dbReference>
<proteinExistence type="inferred from homology"/>
<dbReference type="SUPFAM" id="SSF81330">
    <property type="entry name" value="Gated mechanosensitive channel"/>
    <property type="match status" value="1"/>
</dbReference>
<keyword evidence="4 9" id="KW-0812">Transmembrane</keyword>
<dbReference type="Proteomes" id="UP000265768">
    <property type="component" value="Unassembled WGS sequence"/>
</dbReference>
<keyword evidence="2 9" id="KW-0813">Transport</keyword>
<dbReference type="HAMAP" id="MF_00115">
    <property type="entry name" value="MscL"/>
    <property type="match status" value="1"/>
</dbReference>
<comment type="similarity">
    <text evidence="9">Belongs to the MscL family.</text>
</comment>
<keyword evidence="3 9" id="KW-1003">Cell membrane</keyword>
<keyword evidence="11" id="KW-1185">Reference proteome</keyword>
<dbReference type="Gene3D" id="1.10.1200.120">
    <property type="entry name" value="Large-conductance mechanosensitive channel, MscL, domain 1"/>
    <property type="match status" value="1"/>
</dbReference>
<evidence type="ECO:0000313" key="11">
    <source>
        <dbReference type="Proteomes" id="UP000265768"/>
    </source>
</evidence>
<evidence type="ECO:0000256" key="2">
    <source>
        <dbReference type="ARBA" id="ARBA00022448"/>
    </source>
</evidence>
<evidence type="ECO:0000256" key="9">
    <source>
        <dbReference type="HAMAP-Rule" id="MF_00115"/>
    </source>
</evidence>
<comment type="subcellular location">
    <subcellularLocation>
        <location evidence="9">Cell membrane</location>
        <topology evidence="9">Multi-pass membrane protein</topology>
    </subcellularLocation>
    <subcellularLocation>
        <location evidence="1">Membrane</location>
        <topology evidence="1">Multi-pass membrane protein</topology>
    </subcellularLocation>
</comment>
<evidence type="ECO:0000256" key="8">
    <source>
        <dbReference type="ARBA" id="ARBA00023303"/>
    </source>
</evidence>
<name>A0A3A4AWH0_9ACTN</name>
<keyword evidence="5 9" id="KW-1133">Transmembrane helix</keyword>
<dbReference type="NCBIfam" id="TIGR00220">
    <property type="entry name" value="mscL"/>
    <property type="match status" value="1"/>
</dbReference>
<dbReference type="GO" id="GO:0005886">
    <property type="term" value="C:plasma membrane"/>
    <property type="evidence" value="ECO:0007669"/>
    <property type="project" value="UniProtKB-SubCell"/>
</dbReference>
<dbReference type="RefSeq" id="WP_119926183.1">
    <property type="nucleotide sequence ID" value="NZ_QZEY01000003.1"/>
</dbReference>
<evidence type="ECO:0000256" key="1">
    <source>
        <dbReference type="ARBA" id="ARBA00004141"/>
    </source>
</evidence>
<protein>
    <recommendedName>
        <fullName evidence="9">Large-conductance mechanosensitive channel</fullName>
    </recommendedName>
</protein>
<gene>
    <name evidence="9 10" type="primary">mscL</name>
    <name evidence="10" type="ORF">D5H75_10320</name>
</gene>
<reference evidence="10 11" key="1">
    <citation type="submission" date="2018-09" db="EMBL/GenBank/DDBJ databases">
        <title>YIM 75507 draft genome.</title>
        <authorList>
            <person name="Tang S."/>
            <person name="Feng Y."/>
        </authorList>
    </citation>
    <scope>NUCLEOTIDE SEQUENCE [LARGE SCALE GENOMIC DNA]</scope>
    <source>
        <strain evidence="10 11">YIM 75507</strain>
    </source>
</reference>
<dbReference type="InterPro" id="IPR037673">
    <property type="entry name" value="MSC/AndL"/>
</dbReference>
<organism evidence="10 11">
    <name type="scientific">Bailinhaonella thermotolerans</name>
    <dbReference type="NCBI Taxonomy" id="1070861"/>
    <lineage>
        <taxon>Bacteria</taxon>
        <taxon>Bacillati</taxon>
        <taxon>Actinomycetota</taxon>
        <taxon>Actinomycetes</taxon>
        <taxon>Streptosporangiales</taxon>
        <taxon>Streptosporangiaceae</taxon>
        <taxon>Bailinhaonella</taxon>
    </lineage>
</organism>
<evidence type="ECO:0000313" key="10">
    <source>
        <dbReference type="EMBL" id="RJL33223.1"/>
    </source>
</evidence>
<evidence type="ECO:0000256" key="7">
    <source>
        <dbReference type="ARBA" id="ARBA00023136"/>
    </source>
</evidence>
<dbReference type="AlphaFoldDB" id="A0A3A4AWH0"/>
<dbReference type="PRINTS" id="PR01264">
    <property type="entry name" value="MECHCHANNEL"/>
</dbReference>
<dbReference type="InterPro" id="IPR036019">
    <property type="entry name" value="MscL_channel"/>
</dbReference>
<dbReference type="PANTHER" id="PTHR30266:SF2">
    <property type="entry name" value="LARGE-CONDUCTANCE MECHANOSENSITIVE CHANNEL"/>
    <property type="match status" value="1"/>
</dbReference>
<comment type="function">
    <text evidence="9">Channel that opens in response to stretch forces in the membrane lipid bilayer. May participate in the regulation of osmotic pressure changes within the cell.</text>
</comment>
<comment type="caution">
    <text evidence="10">The sequence shown here is derived from an EMBL/GenBank/DDBJ whole genome shotgun (WGS) entry which is preliminary data.</text>
</comment>
<evidence type="ECO:0000256" key="4">
    <source>
        <dbReference type="ARBA" id="ARBA00022692"/>
    </source>
</evidence>
<keyword evidence="7 9" id="KW-0472">Membrane</keyword>
<keyword evidence="6 9" id="KW-0406">Ion transport</keyword>
<dbReference type="InterPro" id="IPR001185">
    <property type="entry name" value="MS_channel"/>
</dbReference>
<evidence type="ECO:0000256" key="5">
    <source>
        <dbReference type="ARBA" id="ARBA00022989"/>
    </source>
</evidence>
<sequence length="140" mass="15330">MSGFKKFLLRGNVVELAVAVVIGTAFTAIVNSFVKDVLTPLIAAVGGQPDFSDLKLTLGRADFTYGNFLNALIGFLMIATVIYFLVVNPYERLQNRFFPKETPDERECPECLSMIPKPARRCAHCTAEVTPVTDQATSAP</sequence>
<feature type="transmembrane region" description="Helical" evidence="9">
    <location>
        <begin position="12"/>
        <end position="34"/>
    </location>
</feature>
<dbReference type="GO" id="GO:0008381">
    <property type="term" value="F:mechanosensitive monoatomic ion channel activity"/>
    <property type="evidence" value="ECO:0007669"/>
    <property type="project" value="UniProtKB-UniRule"/>
</dbReference>
<dbReference type="Pfam" id="PF01741">
    <property type="entry name" value="MscL"/>
    <property type="match status" value="1"/>
</dbReference>